<gene>
    <name evidence="1" type="ORF">DI487_11415</name>
</gene>
<accession>A0A2U8QWA3</accession>
<evidence type="ECO:0000313" key="2">
    <source>
        <dbReference type="Proteomes" id="UP000245429"/>
    </source>
</evidence>
<evidence type="ECO:0000313" key="1">
    <source>
        <dbReference type="EMBL" id="AWM14403.1"/>
    </source>
</evidence>
<organism evidence="1 2">
    <name type="scientific">Flavobacterium sediminis</name>
    <dbReference type="NCBI Taxonomy" id="2201181"/>
    <lineage>
        <taxon>Bacteria</taxon>
        <taxon>Pseudomonadati</taxon>
        <taxon>Bacteroidota</taxon>
        <taxon>Flavobacteriia</taxon>
        <taxon>Flavobacteriales</taxon>
        <taxon>Flavobacteriaceae</taxon>
        <taxon>Flavobacterium</taxon>
    </lineage>
</organism>
<name>A0A2U8QWA3_9FLAO</name>
<dbReference type="OrthoDB" id="979802at2"/>
<reference evidence="1 2" key="1">
    <citation type="submission" date="2018-05" db="EMBL/GenBank/DDBJ databases">
        <title>Flavobacterium sp. MEBiC07310.</title>
        <authorList>
            <person name="Baek K."/>
        </authorList>
    </citation>
    <scope>NUCLEOTIDE SEQUENCE [LARGE SCALE GENOMIC DNA]</scope>
    <source>
        <strain evidence="1 2">MEBiC07310</strain>
    </source>
</reference>
<dbReference type="RefSeq" id="WP_109569763.1">
    <property type="nucleotide sequence ID" value="NZ_CP029463.1"/>
</dbReference>
<sequence>MLKSAEVRWLLNKGQEKQIEHWFATYDQQFGLEDNYPRYDYYLSLPDIDSLGIKIRDPREMKEGLVSHVEIKKQIEENKTFKFNEHIEGQLNTWIKYSVKLVDAPLIVEILNSGNTTTGWIPVAKDRLILKYDLNTRKLVSATTFVDEGCGIELTRFKLKEKSIYTFGFEAFSKSDQEKRNLFRTLPLIFESVGKIELNKKNSKSYPEILQQY</sequence>
<protein>
    <submittedName>
        <fullName evidence="1">Uncharacterized protein</fullName>
    </submittedName>
</protein>
<dbReference type="AlphaFoldDB" id="A0A2U8QWA3"/>
<dbReference type="EMBL" id="CP029463">
    <property type="protein sequence ID" value="AWM14403.1"/>
    <property type="molecule type" value="Genomic_DNA"/>
</dbReference>
<dbReference type="Proteomes" id="UP000245429">
    <property type="component" value="Chromosome"/>
</dbReference>
<keyword evidence="2" id="KW-1185">Reference proteome</keyword>
<dbReference type="KEGG" id="fse:DI487_11415"/>
<proteinExistence type="predicted"/>